<gene>
    <name evidence="2" type="ORF">CAI54_21185</name>
</gene>
<reference evidence="2" key="2">
    <citation type="submission" date="2021-05" db="EMBL/GenBank/DDBJ databases">
        <title>Whole genome PacBio Sequel sequence of Salmonella enterica subsp. enterica.</title>
        <authorList>
            <person name="Hoffmann M."/>
            <person name="Balkey M."/>
            <person name="Luo Y."/>
        </authorList>
    </citation>
    <scope>NUCLEOTIDE SEQUENCE</scope>
    <source>
        <strain evidence="2">SGSC 2240</strain>
    </source>
</reference>
<name>A0A8E6NCH8_SALEB</name>
<protein>
    <submittedName>
        <fullName evidence="2">Uncharacterized protein</fullName>
    </submittedName>
</protein>
<proteinExistence type="predicted"/>
<sequence>MNDCPRRYVQKKAAYRSVSPLHKTRFGGFLLLQGGRMNDCPRRYTRKKAAYRSVSSLHKTRQCKLAGFLSMENPQLGWGFRKAFSFKPVIKTPFDLLKHLAVWQLQKFNKKSKGGPNGGRKELSAHPMEL</sequence>
<accession>A0A8E6NCH8</accession>
<organism evidence="2">
    <name type="scientific">Salmonella enterica subsp. enterica serovar Paratyphi B str. CFSAN000542</name>
    <dbReference type="NCBI Taxonomy" id="1299078"/>
    <lineage>
        <taxon>Bacteria</taxon>
        <taxon>Pseudomonadati</taxon>
        <taxon>Pseudomonadota</taxon>
        <taxon>Gammaproteobacteria</taxon>
        <taxon>Enterobacterales</taxon>
        <taxon>Enterobacteriaceae</taxon>
        <taxon>Salmonella</taxon>
    </lineage>
</organism>
<evidence type="ECO:0000256" key="1">
    <source>
        <dbReference type="SAM" id="MobiDB-lite"/>
    </source>
</evidence>
<feature type="region of interest" description="Disordered" evidence="1">
    <location>
        <begin position="111"/>
        <end position="130"/>
    </location>
</feature>
<reference evidence="2" key="1">
    <citation type="submission" date="2018-07" db="EMBL/GenBank/DDBJ databases">
        <authorList>
            <consortium name="GenomeTrakr network: Whole genome sequencing for foodborne pathogen traceback"/>
        </authorList>
    </citation>
    <scope>NUCLEOTIDE SEQUENCE</scope>
    <source>
        <strain evidence="2">SGSC 2240</strain>
    </source>
</reference>
<dbReference type="AlphaFoldDB" id="A0A8E6NCH8"/>
<feature type="compositionally biased region" description="Basic and acidic residues" evidence="1">
    <location>
        <begin position="119"/>
        <end position="130"/>
    </location>
</feature>
<dbReference type="EMBL" id="CP074619">
    <property type="protein sequence ID" value="QVP99451.1"/>
    <property type="molecule type" value="Genomic_DNA"/>
</dbReference>
<evidence type="ECO:0000313" key="2">
    <source>
        <dbReference type="EMBL" id="QVP99451.1"/>
    </source>
</evidence>